<reference evidence="2 3" key="1">
    <citation type="submission" date="2018-07" db="EMBL/GenBank/DDBJ databases">
        <title>Corallincola holothuriorum sp. nov., a new facultative anaerobe isolated from sea cucumber Apostichopus japonicus.</title>
        <authorList>
            <person name="Xia H."/>
        </authorList>
    </citation>
    <scope>NUCLEOTIDE SEQUENCE [LARGE SCALE GENOMIC DNA]</scope>
    <source>
        <strain evidence="2 3">C4</strain>
    </source>
</reference>
<dbReference type="EMBL" id="QPID01000006">
    <property type="protein sequence ID" value="RCU49536.1"/>
    <property type="molecule type" value="Genomic_DNA"/>
</dbReference>
<evidence type="ECO:0000256" key="1">
    <source>
        <dbReference type="SAM" id="MobiDB-lite"/>
    </source>
</evidence>
<feature type="compositionally biased region" description="Acidic residues" evidence="1">
    <location>
        <begin position="149"/>
        <end position="171"/>
    </location>
</feature>
<protein>
    <recommendedName>
        <fullName evidence="4">Fibronectin type-III domain-containing protein</fullName>
    </recommendedName>
</protein>
<feature type="region of interest" description="Disordered" evidence="1">
    <location>
        <begin position="47"/>
        <end position="282"/>
    </location>
</feature>
<evidence type="ECO:0008006" key="4">
    <source>
        <dbReference type="Google" id="ProtNLM"/>
    </source>
</evidence>
<feature type="compositionally biased region" description="Pro residues" evidence="1">
    <location>
        <begin position="94"/>
        <end position="104"/>
    </location>
</feature>
<sequence>MLVAGFSACLFVASCGGGGESTEPTEVIEASEVVTADVEQEVVDTPVETAPEQPLQPVEQPATIIPELPASTVPETPSEIPVQPPASTGSVPVPVLPPAVPQPESPTGTLPVPSPDQPVVIISKPDEPALPETPPRAEPEEPVLPETPPEVEPEEPALPETPPEVEPEEPELPEKPPEVEPEEPALPETPPGVEPEEPELPETPPEVEPEEPELPETPPGVEPEEPELPETPPGVEPEEPELPERPPEVEPEEPELPEAPPESDPNEPEDLPPGDQPVPKLVWSAPATRTDSSPLKAWEVDKYQVWYGQERENLTLLDEVPGGPMTVELDVSKLKPGYYFFAVTVVDVNALQSERSAVILKKVPDDLLPSNGEPLLASEESLSNTNL</sequence>
<dbReference type="AlphaFoldDB" id="A0A368NH77"/>
<organism evidence="2 3">
    <name type="scientific">Corallincola holothuriorum</name>
    <dbReference type="NCBI Taxonomy" id="2282215"/>
    <lineage>
        <taxon>Bacteria</taxon>
        <taxon>Pseudomonadati</taxon>
        <taxon>Pseudomonadota</taxon>
        <taxon>Gammaproteobacteria</taxon>
        <taxon>Alteromonadales</taxon>
        <taxon>Psychromonadaceae</taxon>
        <taxon>Corallincola</taxon>
    </lineage>
</organism>
<evidence type="ECO:0000313" key="3">
    <source>
        <dbReference type="Proteomes" id="UP000252558"/>
    </source>
</evidence>
<proteinExistence type="predicted"/>
<gene>
    <name evidence="2" type="ORF">DU002_11500</name>
</gene>
<dbReference type="Proteomes" id="UP000252558">
    <property type="component" value="Unassembled WGS sequence"/>
</dbReference>
<evidence type="ECO:0000313" key="2">
    <source>
        <dbReference type="EMBL" id="RCU49536.1"/>
    </source>
</evidence>
<keyword evidence="3" id="KW-1185">Reference proteome</keyword>
<accession>A0A368NH77</accession>
<feature type="compositionally biased region" description="Acidic residues" evidence="1">
    <location>
        <begin position="194"/>
        <end position="214"/>
    </location>
</feature>
<name>A0A368NH77_9GAMM</name>
<comment type="caution">
    <text evidence="2">The sequence shown here is derived from an EMBL/GenBank/DDBJ whole genome shotgun (WGS) entry which is preliminary data.</text>
</comment>